<evidence type="ECO:0000256" key="1">
    <source>
        <dbReference type="SAM" id="SignalP"/>
    </source>
</evidence>
<name>A0A2M4B2X5_9DIPT</name>
<proteinExistence type="predicted"/>
<sequence length="135" mass="14553">MLRNGVGLLVLFFGGGDCGAKDIAVQGTCQYSQHVHFTPFADWRARARVHTPSQSLSVLLNVTSPTNGAAALEVIRHNQPSSGQRTMAGKLLPKVSTKRLYAPEVHPLGADSNLWFIVQPFAITFEVTGETLGHA</sequence>
<keyword evidence="1" id="KW-0732">Signal</keyword>
<protein>
    <submittedName>
        <fullName evidence="2">Putative secreted protein</fullName>
    </submittedName>
</protein>
<dbReference type="EMBL" id="GGFK01014070">
    <property type="protein sequence ID" value="MBW47391.1"/>
    <property type="molecule type" value="Transcribed_RNA"/>
</dbReference>
<feature type="chain" id="PRO_5014805056" evidence="1">
    <location>
        <begin position="21"/>
        <end position="135"/>
    </location>
</feature>
<organism evidence="2">
    <name type="scientific">Anopheles triannulatus</name>
    <dbReference type="NCBI Taxonomy" id="58253"/>
    <lineage>
        <taxon>Eukaryota</taxon>
        <taxon>Metazoa</taxon>
        <taxon>Ecdysozoa</taxon>
        <taxon>Arthropoda</taxon>
        <taxon>Hexapoda</taxon>
        <taxon>Insecta</taxon>
        <taxon>Pterygota</taxon>
        <taxon>Neoptera</taxon>
        <taxon>Endopterygota</taxon>
        <taxon>Diptera</taxon>
        <taxon>Nematocera</taxon>
        <taxon>Culicoidea</taxon>
        <taxon>Culicidae</taxon>
        <taxon>Anophelinae</taxon>
        <taxon>Anopheles</taxon>
    </lineage>
</organism>
<evidence type="ECO:0000313" key="2">
    <source>
        <dbReference type="EMBL" id="MBW47391.1"/>
    </source>
</evidence>
<feature type="signal peptide" evidence="1">
    <location>
        <begin position="1"/>
        <end position="20"/>
    </location>
</feature>
<accession>A0A2M4B2X5</accession>
<dbReference type="AlphaFoldDB" id="A0A2M4B2X5"/>
<reference evidence="2" key="1">
    <citation type="submission" date="2018-01" db="EMBL/GenBank/DDBJ databases">
        <title>An insight into the sialome of Amazonian anophelines.</title>
        <authorList>
            <person name="Ribeiro J.M."/>
            <person name="Scarpassa V."/>
            <person name="Calvo E."/>
        </authorList>
    </citation>
    <scope>NUCLEOTIDE SEQUENCE</scope>
    <source>
        <tissue evidence="2">Salivary glands</tissue>
    </source>
</reference>